<dbReference type="GO" id="GO:0006355">
    <property type="term" value="P:regulation of DNA-templated transcription"/>
    <property type="evidence" value="ECO:0007669"/>
    <property type="project" value="InterPro"/>
</dbReference>
<dbReference type="Proteomes" id="UP000275232">
    <property type="component" value="Unassembled WGS sequence"/>
</dbReference>
<dbReference type="EMBL" id="RPFZ01000001">
    <property type="protein sequence ID" value="RPF70626.1"/>
    <property type="molecule type" value="Genomic_DNA"/>
</dbReference>
<dbReference type="InterPro" id="IPR036388">
    <property type="entry name" value="WH-like_DNA-bd_sf"/>
</dbReference>
<keyword evidence="4" id="KW-1185">Reference proteome</keyword>
<dbReference type="InterPro" id="IPR035965">
    <property type="entry name" value="PAS-like_dom_sf"/>
</dbReference>
<dbReference type="GO" id="GO:0003677">
    <property type="term" value="F:DNA binding"/>
    <property type="evidence" value="ECO:0007669"/>
    <property type="project" value="InterPro"/>
</dbReference>
<evidence type="ECO:0000259" key="2">
    <source>
        <dbReference type="SMART" id="SM00421"/>
    </source>
</evidence>
<protein>
    <submittedName>
        <fullName evidence="3">Helix-turn-helix transcriptional regulator</fullName>
    </submittedName>
</protein>
<sequence>MTGRADERPSGNSRRHGAPPRPVHPVCAAIVRRRAVMQPVRGGTGAKSRAGSLATRYGPPGRGAGHRAGPSLAPRPAPPSACQGGKIGASPLSETGGSMALALEAAFDAVMDDEALVALFDSYAARIGAKGYAAGWSGGFAVDEIMVFRNDWSDAMLGEYHERYAANDPWTRAMLASGEGADAEFLLTSDYVSDHEFGDSALYNDLLRANGDDSFRAAALVGPMQGGLCGITFYRGRRQSDFDRARVMTLNEDAEALGRVLALKALLAGRSAQAASWRMLVDRFAGAVFVLTVNGRLLETNRAGERMLERRAPFFASRGAFFASHPATQARLADALLRASIGIEATPLVIAASPGGRSERFHVLAAPNPGGGRRIVLMGEPPARIGEAARALLIAAFALSPAEAAVMARLAEGASAPELAQERGVSVETVRTQYRAATAKMGCEGLGEALSRVRRIVAISGAES</sequence>
<feature type="region of interest" description="Disordered" evidence="1">
    <location>
        <begin position="39"/>
        <end position="89"/>
    </location>
</feature>
<dbReference type="AlphaFoldDB" id="A0A3N5CQG4"/>
<reference evidence="3 4" key="1">
    <citation type="submission" date="2018-11" db="EMBL/GenBank/DDBJ databases">
        <title>Erythrobacter spongiae sp. nov., isolated from a marine sponge.</title>
        <authorList>
            <person name="Zhuang L."/>
            <person name="Luo L."/>
        </authorList>
    </citation>
    <scope>NUCLEOTIDE SEQUENCE [LARGE SCALE GENOMIC DNA]</scope>
    <source>
        <strain evidence="3 4">HN-E23</strain>
    </source>
</reference>
<gene>
    <name evidence="3" type="ORF">EG799_02535</name>
</gene>
<evidence type="ECO:0000313" key="3">
    <source>
        <dbReference type="EMBL" id="RPF70626.1"/>
    </source>
</evidence>
<accession>A0A3N5CQG4</accession>
<proteinExistence type="predicted"/>
<dbReference type="Gene3D" id="1.10.10.10">
    <property type="entry name" value="Winged helix-like DNA-binding domain superfamily/Winged helix DNA-binding domain"/>
    <property type="match status" value="1"/>
</dbReference>
<dbReference type="InterPro" id="IPR016032">
    <property type="entry name" value="Sig_transdc_resp-reg_C-effctor"/>
</dbReference>
<dbReference type="InterPro" id="IPR000792">
    <property type="entry name" value="Tscrpt_reg_LuxR_C"/>
</dbReference>
<comment type="caution">
    <text evidence="3">The sequence shown here is derived from an EMBL/GenBank/DDBJ whole genome shotgun (WGS) entry which is preliminary data.</text>
</comment>
<dbReference type="SUPFAM" id="SSF55785">
    <property type="entry name" value="PYP-like sensor domain (PAS domain)"/>
    <property type="match status" value="1"/>
</dbReference>
<dbReference type="SUPFAM" id="SSF46894">
    <property type="entry name" value="C-terminal effector domain of the bipartite response regulators"/>
    <property type="match status" value="1"/>
</dbReference>
<evidence type="ECO:0000256" key="1">
    <source>
        <dbReference type="SAM" id="MobiDB-lite"/>
    </source>
</evidence>
<organism evidence="3 4">
    <name type="scientific">Aurantiacibacter spongiae</name>
    <dbReference type="NCBI Taxonomy" id="2488860"/>
    <lineage>
        <taxon>Bacteria</taxon>
        <taxon>Pseudomonadati</taxon>
        <taxon>Pseudomonadota</taxon>
        <taxon>Alphaproteobacteria</taxon>
        <taxon>Sphingomonadales</taxon>
        <taxon>Erythrobacteraceae</taxon>
        <taxon>Aurantiacibacter</taxon>
    </lineage>
</organism>
<name>A0A3N5CQG4_9SPHN</name>
<evidence type="ECO:0000313" key="4">
    <source>
        <dbReference type="Proteomes" id="UP000275232"/>
    </source>
</evidence>
<dbReference type="SMART" id="SM00421">
    <property type="entry name" value="HTH_LUXR"/>
    <property type="match status" value="1"/>
</dbReference>
<feature type="domain" description="HTH luxR-type" evidence="2">
    <location>
        <begin position="396"/>
        <end position="453"/>
    </location>
</feature>
<feature type="region of interest" description="Disordered" evidence="1">
    <location>
        <begin position="1"/>
        <end position="23"/>
    </location>
</feature>